<sequence length="336" mass="35598">MADSAPPPPPPRKVLVPIANGTEPMEAVITIDVLRRAGADVTVASAEKTNNLRVHATWGVILVADSLISDSAPTAFDLVSLPGGMPGASTLRDCGVLESLVRKQAAEGRVYAAICAAPAVALGSWGLLKGLKATCYPSFMEKLPADATAVESRVQLDGQVVTSRGPGTAMEYAVALVERLYGKEKADEVAGPMVMRSNHGDDYTVTELNPVQWTFNDTPQILVPIANGTEEMEAIMIIDTLRRAKANVVVASVEDKVEIVASRKVKIVADVLLEEAAKLSFDLIVLPGGLPGAQAFAKSEKLVDLLKKQMESNRPYGAICASPAIVLEPHGLLKAW</sequence>
<reference evidence="4 5" key="1">
    <citation type="submission" date="2024-01" db="EMBL/GenBank/DDBJ databases">
        <title>Genome assemblies of Stephania.</title>
        <authorList>
            <person name="Yang L."/>
        </authorList>
    </citation>
    <scope>NUCLEOTIDE SEQUENCE [LARGE SCALE GENOMIC DNA]</scope>
    <source>
        <strain evidence="4">JXDWG</strain>
        <tissue evidence="4">Leaf</tissue>
    </source>
</reference>
<dbReference type="PANTHER" id="PTHR48094">
    <property type="entry name" value="PROTEIN/NUCLEIC ACID DEGLYCASE DJ-1-RELATED"/>
    <property type="match status" value="1"/>
</dbReference>
<accession>A0AAP0JEE4</accession>
<evidence type="ECO:0000256" key="1">
    <source>
        <dbReference type="ARBA" id="ARBA00008542"/>
    </source>
</evidence>
<dbReference type="NCBIfam" id="TIGR01383">
    <property type="entry name" value="not_thiJ"/>
    <property type="match status" value="1"/>
</dbReference>
<dbReference type="Gene3D" id="3.40.50.880">
    <property type="match status" value="2"/>
</dbReference>
<feature type="domain" description="DJ-1/PfpI" evidence="3">
    <location>
        <begin position="12"/>
        <end position="178"/>
    </location>
</feature>
<keyword evidence="5" id="KW-1185">Reference proteome</keyword>
<dbReference type="SUPFAM" id="SSF52317">
    <property type="entry name" value="Class I glutamine amidotransferase-like"/>
    <property type="match status" value="2"/>
</dbReference>
<dbReference type="InterPro" id="IPR050325">
    <property type="entry name" value="Prot/Nucl_acid_deglycase"/>
</dbReference>
<comment type="similarity">
    <text evidence="1">Belongs to the peptidase C56 family.</text>
</comment>
<protein>
    <recommendedName>
        <fullName evidence="3">DJ-1/PfpI domain-containing protein</fullName>
    </recommendedName>
</protein>
<evidence type="ECO:0000259" key="3">
    <source>
        <dbReference type="Pfam" id="PF01965"/>
    </source>
</evidence>
<evidence type="ECO:0000256" key="2">
    <source>
        <dbReference type="ARBA" id="ARBA00022737"/>
    </source>
</evidence>
<keyword evidence="2" id="KW-0677">Repeat</keyword>
<comment type="caution">
    <text evidence="4">The sequence shown here is derived from an EMBL/GenBank/DDBJ whole genome shotgun (WGS) entry which is preliminary data.</text>
</comment>
<gene>
    <name evidence="4" type="ORF">Scep_011578</name>
</gene>
<dbReference type="GO" id="GO:1903189">
    <property type="term" value="P:glyoxal metabolic process"/>
    <property type="evidence" value="ECO:0007669"/>
    <property type="project" value="TreeGrafter"/>
</dbReference>
<dbReference type="FunFam" id="3.40.50.880:FF:000015">
    <property type="entry name" value="Protein DJ-1 homolog C"/>
    <property type="match status" value="2"/>
</dbReference>
<evidence type="ECO:0000313" key="5">
    <source>
        <dbReference type="Proteomes" id="UP001419268"/>
    </source>
</evidence>
<evidence type="ECO:0000313" key="4">
    <source>
        <dbReference type="EMBL" id="KAK9132050.1"/>
    </source>
</evidence>
<dbReference type="EMBL" id="JBBNAG010000005">
    <property type="protein sequence ID" value="KAK9132050.1"/>
    <property type="molecule type" value="Genomic_DNA"/>
</dbReference>
<dbReference type="GO" id="GO:0005737">
    <property type="term" value="C:cytoplasm"/>
    <property type="evidence" value="ECO:0007669"/>
    <property type="project" value="UniProtKB-ARBA"/>
</dbReference>
<dbReference type="InterPro" id="IPR002818">
    <property type="entry name" value="DJ-1/PfpI"/>
</dbReference>
<dbReference type="PANTHER" id="PTHR48094:SF12">
    <property type="entry name" value="PARKINSON DISEASE PROTEIN 7 HOMOLOG"/>
    <property type="match status" value="1"/>
</dbReference>
<dbReference type="Pfam" id="PF01965">
    <property type="entry name" value="DJ-1_PfpI"/>
    <property type="match status" value="2"/>
</dbReference>
<dbReference type="CDD" id="cd03135">
    <property type="entry name" value="GATase1_DJ-1"/>
    <property type="match status" value="2"/>
</dbReference>
<name>A0AAP0JEE4_9MAGN</name>
<dbReference type="InterPro" id="IPR029062">
    <property type="entry name" value="Class_I_gatase-like"/>
</dbReference>
<dbReference type="AlphaFoldDB" id="A0AAP0JEE4"/>
<dbReference type="InterPro" id="IPR006287">
    <property type="entry name" value="DJ-1"/>
</dbReference>
<feature type="domain" description="DJ-1/PfpI" evidence="3">
    <location>
        <begin position="220"/>
        <end position="334"/>
    </location>
</feature>
<dbReference type="Proteomes" id="UP001419268">
    <property type="component" value="Unassembled WGS sequence"/>
</dbReference>
<proteinExistence type="inferred from homology"/>
<organism evidence="4 5">
    <name type="scientific">Stephania cephalantha</name>
    <dbReference type="NCBI Taxonomy" id="152367"/>
    <lineage>
        <taxon>Eukaryota</taxon>
        <taxon>Viridiplantae</taxon>
        <taxon>Streptophyta</taxon>
        <taxon>Embryophyta</taxon>
        <taxon>Tracheophyta</taxon>
        <taxon>Spermatophyta</taxon>
        <taxon>Magnoliopsida</taxon>
        <taxon>Ranunculales</taxon>
        <taxon>Menispermaceae</taxon>
        <taxon>Menispermoideae</taxon>
        <taxon>Cissampelideae</taxon>
        <taxon>Stephania</taxon>
    </lineage>
</organism>